<dbReference type="Proteomes" id="UP000033070">
    <property type="component" value="Chromosome"/>
</dbReference>
<dbReference type="KEGG" id="fam:OYT1_ch1691"/>
<evidence type="ECO:0000256" key="3">
    <source>
        <dbReference type="ARBA" id="ARBA00022692"/>
    </source>
</evidence>
<accession>A0A2Z6GCP9</accession>
<evidence type="ECO:0000256" key="6">
    <source>
        <dbReference type="SAM" id="Phobius"/>
    </source>
</evidence>
<feature type="transmembrane region" description="Helical" evidence="6">
    <location>
        <begin position="12"/>
        <end position="32"/>
    </location>
</feature>
<feature type="transmembrane region" description="Helical" evidence="6">
    <location>
        <begin position="99"/>
        <end position="120"/>
    </location>
</feature>
<feature type="transmembrane region" description="Helical" evidence="6">
    <location>
        <begin position="155"/>
        <end position="174"/>
    </location>
</feature>
<dbReference type="PANTHER" id="PTHR42920">
    <property type="entry name" value="OS03G0707200 PROTEIN-RELATED"/>
    <property type="match status" value="1"/>
</dbReference>
<dbReference type="InterPro" id="IPR051258">
    <property type="entry name" value="Diverse_Substrate_Transporter"/>
</dbReference>
<feature type="transmembrane region" description="Helical" evidence="6">
    <location>
        <begin position="38"/>
        <end position="62"/>
    </location>
</feature>
<organism evidence="8 9">
    <name type="scientific">Ferriphaselus amnicola</name>
    <dbReference type="NCBI Taxonomy" id="1188319"/>
    <lineage>
        <taxon>Bacteria</taxon>
        <taxon>Pseudomonadati</taxon>
        <taxon>Pseudomonadota</taxon>
        <taxon>Betaproteobacteria</taxon>
        <taxon>Nitrosomonadales</taxon>
        <taxon>Gallionellaceae</taxon>
        <taxon>Ferriphaselus</taxon>
    </lineage>
</organism>
<feature type="domain" description="EamA" evidence="7">
    <location>
        <begin position="14"/>
        <end position="141"/>
    </location>
</feature>
<keyword evidence="5 6" id="KW-0472">Membrane</keyword>
<keyword evidence="4 6" id="KW-1133">Transmembrane helix</keyword>
<dbReference type="Pfam" id="PF00892">
    <property type="entry name" value="EamA"/>
    <property type="match status" value="2"/>
</dbReference>
<dbReference type="InterPro" id="IPR000620">
    <property type="entry name" value="EamA_dom"/>
</dbReference>
<dbReference type="EMBL" id="AP018738">
    <property type="protein sequence ID" value="BBE51230.1"/>
    <property type="molecule type" value="Genomic_DNA"/>
</dbReference>
<dbReference type="GO" id="GO:0005886">
    <property type="term" value="C:plasma membrane"/>
    <property type="evidence" value="ECO:0007669"/>
    <property type="project" value="UniProtKB-SubCell"/>
</dbReference>
<sequence length="297" mass="31270">MSSSITATFPQGRAVSALLAGSVLWGLFWWPLKAFEMAGIHVSFVQIFAYGSATLVLLPFAWRSLPQWRSQFGLLLLICLLGGWANASFATALAEGNVVRVLLLFYLAPVWTILAARVFLAEPFTPLRLGALALALVGLVSTLGGAALFATPLSLIDLLALSSGLAFALNNIAIRVGHKLPELTRAAAVFMGCAVISLGWGLWSGRSLPALESMHILALLGLGLLWVIPGTLATFYGVARLDAGKAAILLLAELVVGVFSAVLIGNEHLSMQEIIGGALILSAALIEAVTEQRGDQA</sequence>
<feature type="transmembrane region" description="Helical" evidence="6">
    <location>
        <begin position="246"/>
        <end position="265"/>
    </location>
</feature>
<dbReference type="AlphaFoldDB" id="A0A2Z6GCP9"/>
<evidence type="ECO:0000256" key="4">
    <source>
        <dbReference type="ARBA" id="ARBA00022989"/>
    </source>
</evidence>
<feature type="domain" description="EamA" evidence="7">
    <location>
        <begin position="156"/>
        <end position="285"/>
    </location>
</feature>
<keyword evidence="9" id="KW-1185">Reference proteome</keyword>
<name>A0A2Z6GCP9_9PROT</name>
<keyword evidence="2" id="KW-1003">Cell membrane</keyword>
<evidence type="ECO:0000256" key="1">
    <source>
        <dbReference type="ARBA" id="ARBA00004651"/>
    </source>
</evidence>
<dbReference type="InterPro" id="IPR037185">
    <property type="entry name" value="EmrE-like"/>
</dbReference>
<protein>
    <submittedName>
        <fullName evidence="8">EamA-like transporter</fullName>
    </submittedName>
</protein>
<gene>
    <name evidence="8" type="ORF">OYT1_ch1691</name>
</gene>
<feature type="transmembrane region" description="Helical" evidence="6">
    <location>
        <begin position="74"/>
        <end position="93"/>
    </location>
</feature>
<comment type="subcellular location">
    <subcellularLocation>
        <location evidence="1">Cell membrane</location>
        <topology evidence="1">Multi-pass membrane protein</topology>
    </subcellularLocation>
</comment>
<feature type="transmembrane region" description="Helical" evidence="6">
    <location>
        <begin position="127"/>
        <end position="149"/>
    </location>
</feature>
<evidence type="ECO:0000256" key="2">
    <source>
        <dbReference type="ARBA" id="ARBA00022475"/>
    </source>
</evidence>
<evidence type="ECO:0000259" key="7">
    <source>
        <dbReference type="Pfam" id="PF00892"/>
    </source>
</evidence>
<reference evidence="8 9" key="1">
    <citation type="submission" date="2018-06" db="EMBL/GenBank/DDBJ databases">
        <title>OYT1 Genome Sequencing.</title>
        <authorList>
            <person name="Kato S."/>
            <person name="Itoh T."/>
            <person name="Ohkuma M."/>
        </authorList>
    </citation>
    <scope>NUCLEOTIDE SEQUENCE [LARGE SCALE GENOMIC DNA]</scope>
    <source>
        <strain evidence="8 9">OYT1</strain>
    </source>
</reference>
<evidence type="ECO:0000313" key="8">
    <source>
        <dbReference type="EMBL" id="BBE51230.1"/>
    </source>
</evidence>
<dbReference type="PANTHER" id="PTHR42920:SF5">
    <property type="entry name" value="EAMA DOMAIN-CONTAINING PROTEIN"/>
    <property type="match status" value="1"/>
</dbReference>
<feature type="transmembrane region" description="Helical" evidence="6">
    <location>
        <begin position="215"/>
        <end position="239"/>
    </location>
</feature>
<evidence type="ECO:0000313" key="9">
    <source>
        <dbReference type="Proteomes" id="UP000033070"/>
    </source>
</evidence>
<dbReference type="RefSeq" id="WP_062625918.1">
    <property type="nucleotide sequence ID" value="NZ_AP018738.1"/>
</dbReference>
<evidence type="ECO:0000256" key="5">
    <source>
        <dbReference type="ARBA" id="ARBA00023136"/>
    </source>
</evidence>
<dbReference type="SUPFAM" id="SSF103481">
    <property type="entry name" value="Multidrug resistance efflux transporter EmrE"/>
    <property type="match status" value="2"/>
</dbReference>
<dbReference type="STRING" id="1188319.OYT1_00682"/>
<keyword evidence="3 6" id="KW-0812">Transmembrane</keyword>
<feature type="transmembrane region" description="Helical" evidence="6">
    <location>
        <begin position="186"/>
        <end position="203"/>
    </location>
</feature>
<dbReference type="OrthoDB" id="5295396at2"/>
<proteinExistence type="predicted"/>